<evidence type="ECO:0000313" key="3">
    <source>
        <dbReference type="Proteomes" id="UP000596276"/>
    </source>
</evidence>
<feature type="transmembrane region" description="Helical" evidence="1">
    <location>
        <begin position="83"/>
        <end position="102"/>
    </location>
</feature>
<dbReference type="Proteomes" id="UP000596276">
    <property type="component" value="Chromosome 3"/>
</dbReference>
<dbReference type="VEuPathDB" id="FungiDB:F9C07_2152509"/>
<protein>
    <submittedName>
        <fullName evidence="2">Uncharacterized protein</fullName>
    </submittedName>
</protein>
<organism evidence="2 3">
    <name type="scientific">Aspergillus flavus (strain ATCC 200026 / FGSC A1120 / IAM 13836 / NRRL 3357 / JCM 12722 / SRRC 167)</name>
    <dbReference type="NCBI Taxonomy" id="332952"/>
    <lineage>
        <taxon>Eukaryota</taxon>
        <taxon>Fungi</taxon>
        <taxon>Dikarya</taxon>
        <taxon>Ascomycota</taxon>
        <taxon>Pezizomycotina</taxon>
        <taxon>Eurotiomycetes</taxon>
        <taxon>Eurotiomycetidae</taxon>
        <taxon>Eurotiales</taxon>
        <taxon>Aspergillaceae</taxon>
        <taxon>Aspergillus</taxon>
        <taxon>Aspergillus subgen. Circumdati</taxon>
    </lineage>
</organism>
<keyword evidence="1" id="KW-1133">Transmembrane helix</keyword>
<keyword evidence="1" id="KW-0812">Transmembrane</keyword>
<reference evidence="3" key="1">
    <citation type="journal article" date="2021" name="G3 (Bethesda)">
        <title>Chromosome assembled and annotated genome sequence of Aspergillus flavus NRRL 3357.</title>
        <authorList>
            <person name="Skerker J.M."/>
            <person name="Pianalto K.M."/>
            <person name="Mondo S.J."/>
            <person name="Yang K."/>
            <person name="Arkin A.P."/>
            <person name="Keller N.P."/>
            <person name="Grigoriev I.V."/>
            <person name="Louise Glass N.L."/>
        </authorList>
    </citation>
    <scope>NUCLEOTIDE SEQUENCE [LARGE SCALE GENOMIC DNA]</scope>
    <source>
        <strain evidence="3">ATCC 200026 / FGSC A1120 / IAM 13836 / NRRL 3357 / JCM 12722 / SRRC 167</strain>
    </source>
</reference>
<keyword evidence="1" id="KW-0472">Membrane</keyword>
<evidence type="ECO:0000313" key="2">
    <source>
        <dbReference type="EMBL" id="QRD86370.1"/>
    </source>
</evidence>
<accession>A0A7U2MMD9</accession>
<gene>
    <name evidence="2" type="ORF">F9C07_2152509</name>
</gene>
<dbReference type="EMBL" id="CP044620">
    <property type="protein sequence ID" value="QRD86370.1"/>
    <property type="molecule type" value="Genomic_DNA"/>
</dbReference>
<keyword evidence="3" id="KW-1185">Reference proteome</keyword>
<name>A0A7U2MMD9_ASPFN</name>
<dbReference type="AlphaFoldDB" id="A0A7U2MMD9"/>
<evidence type="ECO:0000256" key="1">
    <source>
        <dbReference type="SAM" id="Phobius"/>
    </source>
</evidence>
<sequence>MDPEWSYHLNQTHDAVTTPTVTRAHVPKASVSRPFSMRLEIPGRVLQNPVLMLRWTLLTWHIHCLHMETSIARVVLGFSWVSMLTRFFILGAGAMVVVGLSLKSRVLGAEGFWILACGCLYHTWDGVYDFTVFGFSF</sequence>
<proteinExistence type="predicted"/>